<dbReference type="RefSeq" id="WP_203911192.1">
    <property type="nucleotide sequence ID" value="NZ_BONY01000036.1"/>
</dbReference>
<dbReference type="EMBL" id="BONY01000036">
    <property type="protein sequence ID" value="GIH07402.1"/>
    <property type="molecule type" value="Genomic_DNA"/>
</dbReference>
<protein>
    <submittedName>
        <fullName evidence="1">Uncharacterized protein</fullName>
    </submittedName>
</protein>
<reference evidence="1" key="1">
    <citation type="submission" date="2021-01" db="EMBL/GenBank/DDBJ databases">
        <title>Whole genome shotgun sequence of Rhizocola hellebori NBRC 109834.</title>
        <authorList>
            <person name="Komaki H."/>
            <person name="Tamura T."/>
        </authorList>
    </citation>
    <scope>NUCLEOTIDE SEQUENCE</scope>
    <source>
        <strain evidence="1">NBRC 109834</strain>
    </source>
</reference>
<proteinExistence type="predicted"/>
<keyword evidence="2" id="KW-1185">Reference proteome</keyword>
<accession>A0A8J3QD22</accession>
<comment type="caution">
    <text evidence="1">The sequence shown here is derived from an EMBL/GenBank/DDBJ whole genome shotgun (WGS) entry which is preliminary data.</text>
</comment>
<evidence type="ECO:0000313" key="2">
    <source>
        <dbReference type="Proteomes" id="UP000612899"/>
    </source>
</evidence>
<dbReference type="Proteomes" id="UP000612899">
    <property type="component" value="Unassembled WGS sequence"/>
</dbReference>
<dbReference type="AlphaFoldDB" id="A0A8J3QD22"/>
<sequence>MTAQPTSADMLAAIKELIAELRGLREDLNPPAPGPARGLNTSIRAIREHKHQVGHRMGFGTVNVYEEQQ</sequence>
<organism evidence="1 2">
    <name type="scientific">Rhizocola hellebori</name>
    <dbReference type="NCBI Taxonomy" id="1392758"/>
    <lineage>
        <taxon>Bacteria</taxon>
        <taxon>Bacillati</taxon>
        <taxon>Actinomycetota</taxon>
        <taxon>Actinomycetes</taxon>
        <taxon>Micromonosporales</taxon>
        <taxon>Micromonosporaceae</taxon>
        <taxon>Rhizocola</taxon>
    </lineage>
</organism>
<evidence type="ECO:0000313" key="1">
    <source>
        <dbReference type="EMBL" id="GIH07402.1"/>
    </source>
</evidence>
<name>A0A8J3QD22_9ACTN</name>
<gene>
    <name evidence="1" type="ORF">Rhe02_54690</name>
</gene>